<protein>
    <submittedName>
        <fullName evidence="12">Preprotein translocase subunit YajC</fullName>
    </submittedName>
</protein>
<keyword evidence="3" id="KW-0813">Transport</keyword>
<dbReference type="EMBL" id="MELK01000052">
    <property type="protein sequence ID" value="OFW55676.1"/>
    <property type="molecule type" value="Genomic_DNA"/>
</dbReference>
<dbReference type="InterPro" id="IPR003849">
    <property type="entry name" value="Preprotein_translocase_YajC"/>
</dbReference>
<gene>
    <name evidence="12" type="ORF">A2Y75_05695</name>
</gene>
<dbReference type="Proteomes" id="UP000177876">
    <property type="component" value="Unassembled WGS sequence"/>
</dbReference>
<name>A0A1F2WFR0_9ACTN</name>
<evidence type="ECO:0000256" key="9">
    <source>
        <dbReference type="ARBA" id="ARBA00023136"/>
    </source>
</evidence>
<evidence type="ECO:0000256" key="8">
    <source>
        <dbReference type="ARBA" id="ARBA00023010"/>
    </source>
</evidence>
<keyword evidence="7 11" id="KW-1133">Transmembrane helix</keyword>
<proteinExistence type="inferred from homology"/>
<keyword evidence="8" id="KW-0811">Translocation</keyword>
<dbReference type="STRING" id="1797197.A2Y75_05695"/>
<accession>A0A1F2WFR0</accession>
<comment type="caution">
    <text evidence="12">The sequence shown here is derived from an EMBL/GenBank/DDBJ whole genome shotgun (WGS) entry which is preliminary data.</text>
</comment>
<dbReference type="GO" id="GO:0005886">
    <property type="term" value="C:plasma membrane"/>
    <property type="evidence" value="ECO:0007669"/>
    <property type="project" value="UniProtKB-SubCell"/>
</dbReference>
<organism evidence="12 13">
    <name type="scientific">Candidatus Solincola sediminis</name>
    <dbReference type="NCBI Taxonomy" id="1797199"/>
    <lineage>
        <taxon>Bacteria</taxon>
        <taxon>Bacillati</taxon>
        <taxon>Actinomycetota</taxon>
        <taxon>Candidatus Geothermincolia</taxon>
        <taxon>Candidatus Geothermincolales</taxon>
        <taxon>Candidatus Geothermincolaceae</taxon>
        <taxon>Candidatus Solincola</taxon>
    </lineage>
</organism>
<dbReference type="Pfam" id="PF02699">
    <property type="entry name" value="YajC"/>
    <property type="match status" value="1"/>
</dbReference>
<keyword evidence="4" id="KW-1003">Cell membrane</keyword>
<evidence type="ECO:0000256" key="4">
    <source>
        <dbReference type="ARBA" id="ARBA00022475"/>
    </source>
</evidence>
<dbReference type="SMART" id="SM01323">
    <property type="entry name" value="YajC"/>
    <property type="match status" value="1"/>
</dbReference>
<dbReference type="PANTHER" id="PTHR33909">
    <property type="entry name" value="SEC TRANSLOCON ACCESSORY COMPLEX SUBUNIT YAJC"/>
    <property type="match status" value="1"/>
</dbReference>
<feature type="region of interest" description="Disordered" evidence="10">
    <location>
        <begin position="81"/>
        <end position="137"/>
    </location>
</feature>
<dbReference type="PANTHER" id="PTHR33909:SF1">
    <property type="entry name" value="SEC TRANSLOCON ACCESSORY COMPLEX SUBUNIT YAJC"/>
    <property type="match status" value="1"/>
</dbReference>
<reference evidence="12 13" key="1">
    <citation type="journal article" date="2016" name="Nat. Commun.">
        <title>Thousands of microbial genomes shed light on interconnected biogeochemical processes in an aquifer system.</title>
        <authorList>
            <person name="Anantharaman K."/>
            <person name="Brown C.T."/>
            <person name="Hug L.A."/>
            <person name="Sharon I."/>
            <person name="Castelle C.J."/>
            <person name="Probst A.J."/>
            <person name="Thomas B.C."/>
            <person name="Singh A."/>
            <person name="Wilkins M.J."/>
            <person name="Karaoz U."/>
            <person name="Brodie E.L."/>
            <person name="Williams K.H."/>
            <person name="Hubbard S.S."/>
            <person name="Banfield J.F."/>
        </authorList>
    </citation>
    <scope>NUCLEOTIDE SEQUENCE [LARGE SCALE GENOMIC DNA]</scope>
</reference>
<evidence type="ECO:0000313" key="12">
    <source>
        <dbReference type="EMBL" id="OFW55676.1"/>
    </source>
</evidence>
<dbReference type="NCBIfam" id="TIGR00739">
    <property type="entry name" value="yajC"/>
    <property type="match status" value="1"/>
</dbReference>
<dbReference type="AlphaFoldDB" id="A0A1F2WFR0"/>
<evidence type="ECO:0000256" key="10">
    <source>
        <dbReference type="SAM" id="MobiDB-lite"/>
    </source>
</evidence>
<evidence type="ECO:0000256" key="1">
    <source>
        <dbReference type="ARBA" id="ARBA00004162"/>
    </source>
</evidence>
<evidence type="ECO:0000256" key="11">
    <source>
        <dbReference type="SAM" id="Phobius"/>
    </source>
</evidence>
<dbReference type="GO" id="GO:0015031">
    <property type="term" value="P:protein transport"/>
    <property type="evidence" value="ECO:0007669"/>
    <property type="project" value="UniProtKB-KW"/>
</dbReference>
<dbReference type="PRINTS" id="PR01853">
    <property type="entry name" value="YAJCTRNLCASE"/>
</dbReference>
<sequence>MNQSAMSILLIVGLIVIFYFMLIRPQQKRMRQQMELMGSLREGDDVMTSSGIYGTVSEVEEDTVILEVAEDVHIRLAKNAVSRVLTEHEPEEEPEEIEEEEALEGEEPETEETEAAEEEQGGGANASGNSSKSKKNN</sequence>
<keyword evidence="5 11" id="KW-0812">Transmembrane</keyword>
<evidence type="ECO:0000256" key="5">
    <source>
        <dbReference type="ARBA" id="ARBA00022692"/>
    </source>
</evidence>
<evidence type="ECO:0000256" key="7">
    <source>
        <dbReference type="ARBA" id="ARBA00022989"/>
    </source>
</evidence>
<feature type="transmembrane region" description="Helical" evidence="11">
    <location>
        <begin position="6"/>
        <end position="23"/>
    </location>
</feature>
<keyword evidence="6" id="KW-0653">Protein transport</keyword>
<evidence type="ECO:0000313" key="13">
    <source>
        <dbReference type="Proteomes" id="UP000177876"/>
    </source>
</evidence>
<evidence type="ECO:0000256" key="6">
    <source>
        <dbReference type="ARBA" id="ARBA00022927"/>
    </source>
</evidence>
<evidence type="ECO:0000256" key="2">
    <source>
        <dbReference type="ARBA" id="ARBA00006742"/>
    </source>
</evidence>
<comment type="subcellular location">
    <subcellularLocation>
        <location evidence="1">Cell membrane</location>
        <topology evidence="1">Single-pass membrane protein</topology>
    </subcellularLocation>
</comment>
<evidence type="ECO:0000256" key="3">
    <source>
        <dbReference type="ARBA" id="ARBA00022448"/>
    </source>
</evidence>
<feature type="compositionally biased region" description="Acidic residues" evidence="10">
    <location>
        <begin position="89"/>
        <end position="120"/>
    </location>
</feature>
<keyword evidence="9 11" id="KW-0472">Membrane</keyword>
<comment type="similarity">
    <text evidence="2">Belongs to the YajC family.</text>
</comment>